<feature type="non-terminal residue" evidence="3">
    <location>
        <position position="1"/>
    </location>
</feature>
<dbReference type="GO" id="GO:0080044">
    <property type="term" value="F:quercetin 7-O-glucosyltransferase activity"/>
    <property type="evidence" value="ECO:0007669"/>
    <property type="project" value="TreeGrafter"/>
</dbReference>
<comment type="caution">
    <text evidence="3">The sequence shown here is derived from an EMBL/GenBank/DDBJ whole genome shotgun (WGS) entry which is preliminary data.</text>
</comment>
<dbReference type="EMBL" id="JAGKQH010000002">
    <property type="protein sequence ID" value="KAG6605189.1"/>
    <property type="molecule type" value="Genomic_DNA"/>
</dbReference>
<proteinExistence type="inferred from homology"/>
<name>A0AAV6P0A3_9ROSI</name>
<evidence type="ECO:0000256" key="2">
    <source>
        <dbReference type="ARBA" id="ARBA00022679"/>
    </source>
</evidence>
<organism evidence="3 4">
    <name type="scientific">Cucurbita argyrosperma subsp. sororia</name>
    <dbReference type="NCBI Taxonomy" id="37648"/>
    <lineage>
        <taxon>Eukaryota</taxon>
        <taxon>Viridiplantae</taxon>
        <taxon>Streptophyta</taxon>
        <taxon>Embryophyta</taxon>
        <taxon>Tracheophyta</taxon>
        <taxon>Spermatophyta</taxon>
        <taxon>Magnoliopsida</taxon>
        <taxon>eudicotyledons</taxon>
        <taxon>Gunneridae</taxon>
        <taxon>Pentapetalae</taxon>
        <taxon>rosids</taxon>
        <taxon>fabids</taxon>
        <taxon>Cucurbitales</taxon>
        <taxon>Cucurbitaceae</taxon>
        <taxon>Cucurbiteae</taxon>
        <taxon>Cucurbita</taxon>
    </lineage>
</organism>
<dbReference type="PANTHER" id="PTHR11926">
    <property type="entry name" value="GLUCOSYL/GLUCURONOSYL TRANSFERASES"/>
    <property type="match status" value="1"/>
</dbReference>
<sequence length="222" mass="24359">MALHQNIHVLMATPAVHSHLNPMLKFAKCLITKGIHVTIATTEPARHSMLKHTTTADANATNPSIQFEFFSDGLDLDFDRHSNYDYWIDVVLKHKAVGCFLTHCGWSSTLETVVAGVPVIALPEWTDQPTNAKLLTDVFKMGVRMRKGDGGIFSSKEVERCIWEMIDGPNPKAMAKRAAELMEAGKRAVEDGGSSHRNLDLFIADIVGKNVTAAVHANAEIA</sequence>
<accession>A0AAV6P0A3</accession>
<dbReference type="Proteomes" id="UP000685013">
    <property type="component" value="Chromosome 2"/>
</dbReference>
<dbReference type="PANTHER" id="PTHR11926:SF1264">
    <property type="entry name" value="GLYCOSYLTRANSFERASE-RELATED"/>
    <property type="match status" value="1"/>
</dbReference>
<comment type="similarity">
    <text evidence="1">Belongs to the UDP-glycosyltransferase family.</text>
</comment>
<evidence type="ECO:0000313" key="3">
    <source>
        <dbReference type="EMBL" id="KAG6605189.1"/>
    </source>
</evidence>
<dbReference type="Pfam" id="PF00201">
    <property type="entry name" value="UDPGT"/>
    <property type="match status" value="1"/>
</dbReference>
<protein>
    <submittedName>
        <fullName evidence="3">UDP-glycosyltransferase 84B1</fullName>
    </submittedName>
</protein>
<evidence type="ECO:0000313" key="4">
    <source>
        <dbReference type="Proteomes" id="UP000685013"/>
    </source>
</evidence>
<keyword evidence="4" id="KW-1185">Reference proteome</keyword>
<dbReference type="GO" id="GO:0010294">
    <property type="term" value="F:abscisic acid glucosyltransferase activity"/>
    <property type="evidence" value="ECO:0007669"/>
    <property type="project" value="TreeGrafter"/>
</dbReference>
<dbReference type="AlphaFoldDB" id="A0AAV6P0A3"/>
<reference evidence="3 4" key="1">
    <citation type="journal article" date="2021" name="Hortic Res">
        <title>The domestication of Cucurbita argyrosperma as revealed by the genome of its wild relative.</title>
        <authorList>
            <person name="Barrera-Redondo J."/>
            <person name="Sanchez-de la Vega G."/>
            <person name="Aguirre-Liguori J.A."/>
            <person name="Castellanos-Morales G."/>
            <person name="Gutierrez-Guerrero Y.T."/>
            <person name="Aguirre-Dugua X."/>
            <person name="Aguirre-Planter E."/>
            <person name="Tenaillon M.I."/>
            <person name="Lira-Saade R."/>
            <person name="Eguiarte L.E."/>
        </authorList>
    </citation>
    <scope>NUCLEOTIDE SEQUENCE [LARGE SCALE GENOMIC DNA]</scope>
    <source>
        <strain evidence="3">JBR-2021</strain>
    </source>
</reference>
<dbReference type="GO" id="GO:0080043">
    <property type="term" value="F:quercetin 3-O-glucosyltransferase activity"/>
    <property type="evidence" value="ECO:0007669"/>
    <property type="project" value="TreeGrafter"/>
</dbReference>
<gene>
    <name evidence="3" type="primary">UGT84B1</name>
    <name evidence="3" type="ORF">SDJN03_02506</name>
</gene>
<keyword evidence="2" id="KW-0808">Transferase</keyword>
<evidence type="ECO:0000256" key="1">
    <source>
        <dbReference type="ARBA" id="ARBA00009995"/>
    </source>
</evidence>
<dbReference type="InterPro" id="IPR002213">
    <property type="entry name" value="UDP_glucos_trans"/>
</dbReference>
<dbReference type="CDD" id="cd03784">
    <property type="entry name" value="GT1_Gtf-like"/>
    <property type="match status" value="1"/>
</dbReference>